<dbReference type="RefSeq" id="WP_197315540.1">
    <property type="nucleotide sequence ID" value="NZ_JADZSC010000001.1"/>
</dbReference>
<feature type="transmembrane region" description="Helical" evidence="1">
    <location>
        <begin position="64"/>
        <end position="80"/>
    </location>
</feature>
<feature type="transmembrane region" description="Helical" evidence="1">
    <location>
        <begin position="159"/>
        <end position="177"/>
    </location>
</feature>
<keyword evidence="1" id="KW-0812">Transmembrane</keyword>
<evidence type="ECO:0000256" key="1">
    <source>
        <dbReference type="SAM" id="Phobius"/>
    </source>
</evidence>
<feature type="transmembrane region" description="Helical" evidence="1">
    <location>
        <begin position="37"/>
        <end position="57"/>
    </location>
</feature>
<proteinExistence type="predicted"/>
<dbReference type="Proteomes" id="UP000614490">
    <property type="component" value="Unassembled WGS sequence"/>
</dbReference>
<comment type="caution">
    <text evidence="2">The sequence shown here is derived from an EMBL/GenBank/DDBJ whole genome shotgun (WGS) entry which is preliminary data.</text>
</comment>
<feature type="transmembrane region" description="Helical" evidence="1">
    <location>
        <begin position="131"/>
        <end position="153"/>
    </location>
</feature>
<evidence type="ECO:0000313" key="3">
    <source>
        <dbReference type="Proteomes" id="UP000614490"/>
    </source>
</evidence>
<feature type="transmembrane region" description="Helical" evidence="1">
    <location>
        <begin position="12"/>
        <end position="31"/>
    </location>
</feature>
<accession>A0A931MTR7</accession>
<feature type="transmembrane region" description="Helical" evidence="1">
    <location>
        <begin position="100"/>
        <end position="119"/>
    </location>
</feature>
<dbReference type="PIRSF" id="PIRSF009141">
    <property type="entry name" value="UCP009141"/>
    <property type="match status" value="1"/>
</dbReference>
<evidence type="ECO:0000313" key="2">
    <source>
        <dbReference type="EMBL" id="MBH0228897.1"/>
    </source>
</evidence>
<protein>
    <submittedName>
        <fullName evidence="2">DUF817 domain-containing protein</fullName>
    </submittedName>
</protein>
<feature type="transmembrane region" description="Helical" evidence="1">
    <location>
        <begin position="189"/>
        <end position="209"/>
    </location>
</feature>
<keyword evidence="1" id="KW-1133">Transmembrane helix</keyword>
<dbReference type="AlphaFoldDB" id="A0A931MTR7"/>
<keyword evidence="3" id="KW-1185">Reference proteome</keyword>
<reference evidence="2 3" key="1">
    <citation type="journal article" date="2005" name="Int. J. Syst. Evol. Microbiol.">
        <title>Halobacillus yeomjeoni sp. nov., isolated from a marine solar saltern in Korea.</title>
        <authorList>
            <person name="Yoon J.H."/>
            <person name="Kang S.J."/>
            <person name="Lee C.H."/>
            <person name="Oh H.W."/>
            <person name="Oh T.K."/>
        </authorList>
    </citation>
    <scope>NUCLEOTIDE SEQUENCE [LARGE SCALE GENOMIC DNA]</scope>
    <source>
        <strain evidence="2 3">KCTC 3957</strain>
    </source>
</reference>
<organism evidence="2 3">
    <name type="scientific">Halobacillus yeomjeoni</name>
    <dbReference type="NCBI Taxonomy" id="311194"/>
    <lineage>
        <taxon>Bacteria</taxon>
        <taxon>Bacillati</taxon>
        <taxon>Bacillota</taxon>
        <taxon>Bacilli</taxon>
        <taxon>Bacillales</taxon>
        <taxon>Bacillaceae</taxon>
        <taxon>Halobacillus</taxon>
    </lineage>
</organism>
<name>A0A931MTR7_9BACI</name>
<gene>
    <name evidence="2" type="ORF">H0267_01615</name>
</gene>
<keyword evidence="1" id="KW-0472">Membrane</keyword>
<sequence length="262" mass="30845">MKQLFRFGVVQAKSCLFPLIIFSTLALTTMVEVEGVHRYDLILFICLAAQLLLILSGYETFDELKVISVFHLIGLSLELYKVHMGSWSYPAEGWTKVYGVPLYSGFMYASVVSYMCQAWRRLQLQLIHWPSTWMVILLSCAIYFNFFTHHFIYDFRWELKLITIILFVKTFIFFTVNERVYKMPLSLSFVLIGFFIWIAENIATFFGAWRYPNQQNHWELVHIGKISSWLLLVIVSFLIVAVLKHVKRNRVEESFYGEKRLG</sequence>
<dbReference type="EMBL" id="JADZSC010000001">
    <property type="protein sequence ID" value="MBH0228897.1"/>
    <property type="molecule type" value="Genomic_DNA"/>
</dbReference>
<dbReference type="Pfam" id="PF05675">
    <property type="entry name" value="DUF817"/>
    <property type="match status" value="1"/>
</dbReference>
<dbReference type="InterPro" id="IPR008535">
    <property type="entry name" value="DUF817"/>
</dbReference>
<feature type="transmembrane region" description="Helical" evidence="1">
    <location>
        <begin position="229"/>
        <end position="246"/>
    </location>
</feature>